<evidence type="ECO:0000313" key="1">
    <source>
        <dbReference type="EMBL" id="MCX2525594.1"/>
    </source>
</evidence>
<name>A0AA41ZI09_9GAMM</name>
<reference evidence="1" key="1">
    <citation type="submission" date="2022-11" db="EMBL/GenBank/DDBJ databases">
        <title>Larsenimonas rhizosphaerae sp. nov., isolated from a tidal mudflat.</title>
        <authorList>
            <person name="Lee S.D."/>
            <person name="Kim I.S."/>
        </authorList>
    </citation>
    <scope>NUCLEOTIDE SEQUENCE</scope>
    <source>
        <strain evidence="1">GH2-1</strain>
    </source>
</reference>
<proteinExistence type="predicted"/>
<dbReference type="AlphaFoldDB" id="A0AA41ZI09"/>
<organism evidence="1 2">
    <name type="scientific">Larsenimonas rhizosphaerae</name>
    <dbReference type="NCBI Taxonomy" id="2944682"/>
    <lineage>
        <taxon>Bacteria</taxon>
        <taxon>Pseudomonadati</taxon>
        <taxon>Pseudomonadota</taxon>
        <taxon>Gammaproteobacteria</taxon>
        <taxon>Oceanospirillales</taxon>
        <taxon>Halomonadaceae</taxon>
        <taxon>Larsenimonas</taxon>
    </lineage>
</organism>
<protein>
    <submittedName>
        <fullName evidence="1">Uncharacterized protein</fullName>
    </submittedName>
</protein>
<evidence type="ECO:0000313" key="2">
    <source>
        <dbReference type="Proteomes" id="UP001165678"/>
    </source>
</evidence>
<dbReference type="RefSeq" id="WP_265896982.1">
    <property type="nucleotide sequence ID" value="NZ_JAPIVE010000008.1"/>
</dbReference>
<keyword evidence="2" id="KW-1185">Reference proteome</keyword>
<sequence length="80" mass="9298">MSSNKMEDKMNKEREQELAEHLELELEQVGEMDLIDRIHEDKGNTGGTVYSCYFNVPEETPKEILEKKGWQIGDRVEVPC</sequence>
<accession>A0AA41ZI09</accession>
<dbReference type="EMBL" id="JAPIVE010000008">
    <property type="protein sequence ID" value="MCX2525594.1"/>
    <property type="molecule type" value="Genomic_DNA"/>
</dbReference>
<gene>
    <name evidence="1" type="ORF">OQ287_15260</name>
</gene>
<comment type="caution">
    <text evidence="1">The sequence shown here is derived from an EMBL/GenBank/DDBJ whole genome shotgun (WGS) entry which is preliminary data.</text>
</comment>
<dbReference type="Proteomes" id="UP001165678">
    <property type="component" value="Unassembled WGS sequence"/>
</dbReference>